<accession>A0A174G246</accession>
<dbReference type="SUPFAM" id="SSF47384">
    <property type="entry name" value="Homodimeric domain of signal transducing histidine kinase"/>
    <property type="match status" value="1"/>
</dbReference>
<evidence type="ECO:0000256" key="7">
    <source>
        <dbReference type="ARBA" id="ARBA00023012"/>
    </source>
</evidence>
<dbReference type="Pfam" id="PF02518">
    <property type="entry name" value="HATPase_c"/>
    <property type="match status" value="1"/>
</dbReference>
<dbReference type="EC" id="2.7.13.3" evidence="3"/>
<sequence length="574" mass="65916">MIDTKRLYTIEDLETILDSLPCSIYIKDKEGKYIYTNKFAADISALEKDSIIGKTDFDLKDSREAYKNLRSDKKTLENGIPLLTEEYGINKTQNTPFSVYKIPLLNSKNVVTVSRPLDINSTTNIDFKKITYKKTNIDNQNNYSDFIIEILNNLCTILAASNVNIFLFNSDNSVINSYASSTINENIFYENITIKVDEPLLSKIDNKTNSFKRYKYINSILSKYYKKEYTTKNTSSFIVKALCFANKVIGILHINYDNITKYQINNEGLIKDICDNLSSLLVSFNVTNEFEKYVFKKNMINSVEYSPSILLSKMNYFATLSHEFKTPINIILSSIQLLLKLLSDNCEIDNDTLLKYLNILKQNSYRLLRLVNNVLDSSKLENNFTDLTLVNCNIINIIENIVLSTCDYLEQNNKEIIFDTDEEEVFLSCDPDKIEKVILNLISNSLKFTDSNGKIKVKIFTDYESKKLFVHVQNNGPEISVSDSKKIFSRFIQSDELFTKKNQGTGIGLFLCKSFIELHGGEIWANPNFKNGAEFIFYLPIKLTNSEKFDTLNQSTPSSKIEKCNIEFSDIYSI</sequence>
<evidence type="ECO:0000256" key="1">
    <source>
        <dbReference type="ARBA" id="ARBA00000085"/>
    </source>
</evidence>
<dbReference type="RefSeq" id="WP_055277330.1">
    <property type="nucleotide sequence ID" value="NZ_CYZV01000030.1"/>
</dbReference>
<comment type="catalytic activity">
    <reaction evidence="1">
        <text>ATP + protein L-histidine = ADP + protein N-phospho-L-histidine.</text>
        <dbReference type="EC" id="2.7.13.3"/>
    </reaction>
</comment>
<evidence type="ECO:0000259" key="8">
    <source>
        <dbReference type="PROSITE" id="PS50109"/>
    </source>
</evidence>
<dbReference type="PRINTS" id="PR00344">
    <property type="entry name" value="BCTRLSENSOR"/>
</dbReference>
<dbReference type="InterPro" id="IPR000014">
    <property type="entry name" value="PAS"/>
</dbReference>
<evidence type="ECO:0000313" key="10">
    <source>
        <dbReference type="EMBL" id="CUO54920.1"/>
    </source>
</evidence>
<keyword evidence="6 10" id="KW-0418">Kinase</keyword>
<dbReference type="GO" id="GO:0000155">
    <property type="term" value="F:phosphorelay sensor kinase activity"/>
    <property type="evidence" value="ECO:0007669"/>
    <property type="project" value="InterPro"/>
</dbReference>
<keyword evidence="7" id="KW-0902">Two-component regulatory system</keyword>
<feature type="domain" description="Histidine kinase" evidence="8">
    <location>
        <begin position="319"/>
        <end position="543"/>
    </location>
</feature>
<dbReference type="InterPro" id="IPR035965">
    <property type="entry name" value="PAS-like_dom_sf"/>
</dbReference>
<dbReference type="EMBL" id="CYZV01000030">
    <property type="protein sequence ID" value="CUO54920.1"/>
    <property type="molecule type" value="Genomic_DNA"/>
</dbReference>
<dbReference type="Gene3D" id="3.30.450.20">
    <property type="entry name" value="PAS domain"/>
    <property type="match status" value="1"/>
</dbReference>
<evidence type="ECO:0000259" key="9">
    <source>
        <dbReference type="PROSITE" id="PS50112"/>
    </source>
</evidence>
<dbReference type="GO" id="GO:0016020">
    <property type="term" value="C:membrane"/>
    <property type="evidence" value="ECO:0007669"/>
    <property type="project" value="UniProtKB-SubCell"/>
</dbReference>
<keyword evidence="4" id="KW-0597">Phosphoprotein</keyword>
<dbReference type="PROSITE" id="PS50109">
    <property type="entry name" value="HIS_KIN"/>
    <property type="match status" value="1"/>
</dbReference>
<dbReference type="Pfam" id="PF08448">
    <property type="entry name" value="PAS_4"/>
    <property type="match status" value="1"/>
</dbReference>
<name>A0A174G246_9CLOT</name>
<comment type="subcellular location">
    <subcellularLocation>
        <location evidence="2">Membrane</location>
    </subcellularLocation>
</comment>
<dbReference type="InterPro" id="IPR003594">
    <property type="entry name" value="HATPase_dom"/>
</dbReference>
<dbReference type="Pfam" id="PF00512">
    <property type="entry name" value="HisKA"/>
    <property type="match status" value="1"/>
</dbReference>
<dbReference type="Gene3D" id="1.10.287.130">
    <property type="match status" value="1"/>
</dbReference>
<dbReference type="Proteomes" id="UP000095558">
    <property type="component" value="Unassembled WGS sequence"/>
</dbReference>
<dbReference type="PANTHER" id="PTHR43547:SF2">
    <property type="entry name" value="HYBRID SIGNAL TRANSDUCTION HISTIDINE KINASE C"/>
    <property type="match status" value="1"/>
</dbReference>
<dbReference type="AlphaFoldDB" id="A0A174G246"/>
<dbReference type="InterPro" id="IPR005467">
    <property type="entry name" value="His_kinase_dom"/>
</dbReference>
<dbReference type="SUPFAM" id="SSF55874">
    <property type="entry name" value="ATPase domain of HSP90 chaperone/DNA topoisomerase II/histidine kinase"/>
    <property type="match status" value="1"/>
</dbReference>
<dbReference type="Gene3D" id="3.30.565.10">
    <property type="entry name" value="Histidine kinase-like ATPase, C-terminal domain"/>
    <property type="match status" value="1"/>
</dbReference>
<dbReference type="CDD" id="cd00082">
    <property type="entry name" value="HisKA"/>
    <property type="match status" value="1"/>
</dbReference>
<dbReference type="SMART" id="SM00388">
    <property type="entry name" value="HisKA"/>
    <property type="match status" value="1"/>
</dbReference>
<dbReference type="InterPro" id="IPR013656">
    <property type="entry name" value="PAS_4"/>
</dbReference>
<keyword evidence="5 10" id="KW-0808">Transferase</keyword>
<evidence type="ECO:0000256" key="3">
    <source>
        <dbReference type="ARBA" id="ARBA00012438"/>
    </source>
</evidence>
<gene>
    <name evidence="10" type="primary">yycG_3</name>
    <name evidence="10" type="ORF">ERS852470_02666</name>
</gene>
<dbReference type="InterPro" id="IPR003661">
    <property type="entry name" value="HisK_dim/P_dom"/>
</dbReference>
<evidence type="ECO:0000256" key="5">
    <source>
        <dbReference type="ARBA" id="ARBA00022679"/>
    </source>
</evidence>
<dbReference type="InterPro" id="IPR036097">
    <property type="entry name" value="HisK_dim/P_sf"/>
</dbReference>
<organism evidence="10 11">
    <name type="scientific">Clostridium disporicum</name>
    <dbReference type="NCBI Taxonomy" id="84024"/>
    <lineage>
        <taxon>Bacteria</taxon>
        <taxon>Bacillati</taxon>
        <taxon>Bacillota</taxon>
        <taxon>Clostridia</taxon>
        <taxon>Eubacteriales</taxon>
        <taxon>Clostridiaceae</taxon>
        <taxon>Clostridium</taxon>
    </lineage>
</organism>
<proteinExistence type="predicted"/>
<evidence type="ECO:0000256" key="2">
    <source>
        <dbReference type="ARBA" id="ARBA00004370"/>
    </source>
</evidence>
<dbReference type="SUPFAM" id="SSF55785">
    <property type="entry name" value="PYP-like sensor domain (PAS domain)"/>
    <property type="match status" value="1"/>
</dbReference>
<dbReference type="FunFam" id="3.30.565.10:FF:000006">
    <property type="entry name" value="Sensor histidine kinase WalK"/>
    <property type="match status" value="1"/>
</dbReference>
<feature type="domain" description="PAS" evidence="9">
    <location>
        <begin position="9"/>
        <end position="79"/>
    </location>
</feature>
<dbReference type="PROSITE" id="PS50112">
    <property type="entry name" value="PAS"/>
    <property type="match status" value="1"/>
</dbReference>
<dbReference type="SMART" id="SM00387">
    <property type="entry name" value="HATPase_c"/>
    <property type="match status" value="1"/>
</dbReference>
<dbReference type="PANTHER" id="PTHR43547">
    <property type="entry name" value="TWO-COMPONENT HISTIDINE KINASE"/>
    <property type="match status" value="1"/>
</dbReference>
<reference evidence="10 11" key="1">
    <citation type="submission" date="2015-09" db="EMBL/GenBank/DDBJ databases">
        <authorList>
            <consortium name="Pathogen Informatics"/>
        </authorList>
    </citation>
    <scope>NUCLEOTIDE SEQUENCE [LARGE SCALE GENOMIC DNA]</scope>
    <source>
        <strain evidence="10 11">2789STDY5834855</strain>
    </source>
</reference>
<evidence type="ECO:0000256" key="6">
    <source>
        <dbReference type="ARBA" id="ARBA00022777"/>
    </source>
</evidence>
<dbReference type="InterPro" id="IPR036890">
    <property type="entry name" value="HATPase_C_sf"/>
</dbReference>
<dbReference type="InterPro" id="IPR004358">
    <property type="entry name" value="Sig_transdc_His_kin-like_C"/>
</dbReference>
<evidence type="ECO:0000256" key="4">
    <source>
        <dbReference type="ARBA" id="ARBA00022553"/>
    </source>
</evidence>
<protein>
    <recommendedName>
        <fullName evidence="3">histidine kinase</fullName>
        <ecNumber evidence="3">2.7.13.3</ecNumber>
    </recommendedName>
</protein>
<evidence type="ECO:0000313" key="11">
    <source>
        <dbReference type="Proteomes" id="UP000095558"/>
    </source>
</evidence>